<reference evidence="4 5" key="1">
    <citation type="submission" date="2015-01" db="EMBL/GenBank/DDBJ databases">
        <title>The Genome Sequence of Exophiala xenobiotica CBS118157.</title>
        <authorList>
            <consortium name="The Broad Institute Genomics Platform"/>
            <person name="Cuomo C."/>
            <person name="de Hoog S."/>
            <person name="Gorbushina A."/>
            <person name="Stielow B."/>
            <person name="Teixiera M."/>
            <person name="Abouelleil A."/>
            <person name="Chapman S.B."/>
            <person name="Priest M."/>
            <person name="Young S.K."/>
            <person name="Wortman J."/>
            <person name="Nusbaum C."/>
            <person name="Birren B."/>
        </authorList>
    </citation>
    <scope>NUCLEOTIDE SEQUENCE [LARGE SCALE GENOMIC DNA]</scope>
    <source>
        <strain evidence="4 5">CBS 118157</strain>
    </source>
</reference>
<accession>A0A0D2E646</accession>
<dbReference type="OrthoDB" id="5431013at2759"/>
<dbReference type="Pfam" id="PF17111">
    <property type="entry name" value="PigL_N"/>
    <property type="match status" value="1"/>
</dbReference>
<feature type="compositionally biased region" description="Basic and acidic residues" evidence="2">
    <location>
        <begin position="198"/>
        <end position="216"/>
    </location>
</feature>
<dbReference type="PANTHER" id="PTHR36167:SF4">
    <property type="entry name" value="FUNGAL N-TERMINAL DOMAIN-CONTAINING PROTEIN"/>
    <property type="match status" value="1"/>
</dbReference>
<dbReference type="InterPro" id="IPR039327">
    <property type="entry name" value="CON7-like"/>
</dbReference>
<organism evidence="4 5">
    <name type="scientific">Exophiala xenobiotica</name>
    <dbReference type="NCBI Taxonomy" id="348802"/>
    <lineage>
        <taxon>Eukaryota</taxon>
        <taxon>Fungi</taxon>
        <taxon>Dikarya</taxon>
        <taxon>Ascomycota</taxon>
        <taxon>Pezizomycotina</taxon>
        <taxon>Eurotiomycetes</taxon>
        <taxon>Chaetothyriomycetidae</taxon>
        <taxon>Chaetothyriales</taxon>
        <taxon>Herpotrichiellaceae</taxon>
        <taxon>Exophiala</taxon>
    </lineage>
</organism>
<dbReference type="AlphaFoldDB" id="A0A0D2E646"/>
<feature type="region of interest" description="Disordered" evidence="2">
    <location>
        <begin position="193"/>
        <end position="216"/>
    </location>
</feature>
<feature type="domain" description="Azaphilone pigments biosynthesis cluster protein L N-terminal" evidence="3">
    <location>
        <begin position="5"/>
        <end position="207"/>
    </location>
</feature>
<evidence type="ECO:0000256" key="2">
    <source>
        <dbReference type="SAM" id="MobiDB-lite"/>
    </source>
</evidence>
<dbReference type="HOGENOM" id="CLU_024396_0_0_1"/>
<dbReference type="Proteomes" id="UP000054342">
    <property type="component" value="Unassembled WGS sequence"/>
</dbReference>
<dbReference type="InterPro" id="IPR031348">
    <property type="entry name" value="PigL_N"/>
</dbReference>
<evidence type="ECO:0000259" key="3">
    <source>
        <dbReference type="Pfam" id="PF17111"/>
    </source>
</evidence>
<evidence type="ECO:0000313" key="5">
    <source>
        <dbReference type="Proteomes" id="UP000054342"/>
    </source>
</evidence>
<keyword evidence="5" id="KW-1185">Reference proteome</keyword>
<evidence type="ECO:0000256" key="1">
    <source>
        <dbReference type="SAM" id="Coils"/>
    </source>
</evidence>
<dbReference type="STRING" id="348802.A0A0D2E646"/>
<dbReference type="GeneID" id="25333742"/>
<feature type="region of interest" description="Disordered" evidence="2">
    <location>
        <begin position="415"/>
        <end position="441"/>
    </location>
</feature>
<sequence>MSGIEILGIAASVIQIAELGARLSVKLFVFSRKIKSADKSIDSISQDIAATGAVLQQLGSELSKDENAELCSNEALATTRNLVDSCMSVFKDLESSLDGRFSSSNSVVAGWKQRLKFPFLEAQIEVLRSNLERLKSSLLVMLNVLIFAAQVRSHRDIDVLKDHRSLVETLIEEKNASEKRYQQAQKHITWISAPSSQEETKAEAPMDRPSEGGSREWESASIFTVNTIALPNHEPAMTTSQTMPPFSKTSSLPAGLKYRMEEVQHHGVAVRSLLAEVDAFNRQISHEFRDKLQNGILAAHWEQWAPFRQVYGDQALLDAISEYPEVIRYWVSRLERETANLGTDSRVVMPNKRIGNSAQKPDQANSLVSQRQHSHLGAGQSGNHVLQDYQMQLWALEKQNKERLMMTRQEQDNAIDRNRAGPAHDPSALGHPPSHSETEGHATPFIESKNKAEPKAEKFDLNSSTLENSDVLDHFDFDSFLNTTDHDTIDFDGAIGVGGDIGLDPGDWFIGHEQGLPPVIEPGQSMKDQTRAVDSTFEPREESVVMALNKQQKTSLADFMQDKEDPWTSGHYLSHVDDGEPVDSSNIIGTESIEHDSLYAEAGGLDSIDLSMCSSRYEVSFLKTTDSVTASQLINGIGAASANQFLPLTAPADRRHTRTTQTRQPDLSTPRIDASEVVGHPSNFDDYIARWTRLSDNENADTAI</sequence>
<gene>
    <name evidence="4" type="ORF">PV05_11834</name>
</gene>
<feature type="region of interest" description="Disordered" evidence="2">
    <location>
        <begin position="348"/>
        <end position="381"/>
    </location>
</feature>
<dbReference type="EMBL" id="KN847323">
    <property type="protein sequence ID" value="KIW50225.1"/>
    <property type="molecule type" value="Genomic_DNA"/>
</dbReference>
<dbReference type="RefSeq" id="XP_013310810.1">
    <property type="nucleotide sequence ID" value="XM_013455356.1"/>
</dbReference>
<evidence type="ECO:0000313" key="4">
    <source>
        <dbReference type="EMBL" id="KIW50225.1"/>
    </source>
</evidence>
<dbReference type="PANTHER" id="PTHR36167">
    <property type="entry name" value="C2H2 FINGER DOMAIN TRANSCRIPTION FACTOR (EUROFUNG)-RELATED"/>
    <property type="match status" value="1"/>
</dbReference>
<feature type="coiled-coil region" evidence="1">
    <location>
        <begin position="160"/>
        <end position="187"/>
    </location>
</feature>
<feature type="region of interest" description="Disordered" evidence="2">
    <location>
        <begin position="649"/>
        <end position="676"/>
    </location>
</feature>
<protein>
    <recommendedName>
        <fullName evidence="3">Azaphilone pigments biosynthesis cluster protein L N-terminal domain-containing protein</fullName>
    </recommendedName>
</protein>
<dbReference type="GO" id="GO:0006355">
    <property type="term" value="P:regulation of DNA-templated transcription"/>
    <property type="evidence" value="ECO:0007669"/>
    <property type="project" value="InterPro"/>
</dbReference>
<proteinExistence type="predicted"/>
<keyword evidence="1" id="KW-0175">Coiled coil</keyword>
<name>A0A0D2E646_9EURO</name>
<feature type="compositionally biased region" description="Polar residues" evidence="2">
    <location>
        <begin position="354"/>
        <end position="371"/>
    </location>
</feature>